<reference evidence="1 2" key="1">
    <citation type="journal article" date="2019" name="Commun. Biol.">
        <title>The bagworm genome reveals a unique fibroin gene that provides high tensile strength.</title>
        <authorList>
            <person name="Kono N."/>
            <person name="Nakamura H."/>
            <person name="Ohtoshi R."/>
            <person name="Tomita M."/>
            <person name="Numata K."/>
            <person name="Arakawa K."/>
        </authorList>
    </citation>
    <scope>NUCLEOTIDE SEQUENCE [LARGE SCALE GENOMIC DNA]</scope>
</reference>
<evidence type="ECO:0000313" key="1">
    <source>
        <dbReference type="EMBL" id="GBP38726.1"/>
    </source>
</evidence>
<proteinExistence type="predicted"/>
<keyword evidence="2" id="KW-1185">Reference proteome</keyword>
<organism evidence="1 2">
    <name type="scientific">Eumeta variegata</name>
    <name type="common">Bagworm moth</name>
    <name type="synonym">Eumeta japonica</name>
    <dbReference type="NCBI Taxonomy" id="151549"/>
    <lineage>
        <taxon>Eukaryota</taxon>
        <taxon>Metazoa</taxon>
        <taxon>Ecdysozoa</taxon>
        <taxon>Arthropoda</taxon>
        <taxon>Hexapoda</taxon>
        <taxon>Insecta</taxon>
        <taxon>Pterygota</taxon>
        <taxon>Neoptera</taxon>
        <taxon>Endopterygota</taxon>
        <taxon>Lepidoptera</taxon>
        <taxon>Glossata</taxon>
        <taxon>Ditrysia</taxon>
        <taxon>Tineoidea</taxon>
        <taxon>Psychidae</taxon>
        <taxon>Oiketicinae</taxon>
        <taxon>Eumeta</taxon>
    </lineage>
</organism>
<comment type="caution">
    <text evidence="1">The sequence shown here is derived from an EMBL/GenBank/DDBJ whole genome shotgun (WGS) entry which is preliminary data.</text>
</comment>
<sequence>MLVHLGMESRTPVPQERLLEAIPTAFLWLRAKSETVSRPVKLESKYKVGSRVEIKEQNWNSTTGPGIRF</sequence>
<dbReference type="AlphaFoldDB" id="A0A4C1VIE9"/>
<gene>
    <name evidence="1" type="ORF">EVAR_22375_1</name>
</gene>
<accession>A0A4C1VIE9</accession>
<protein>
    <submittedName>
        <fullName evidence="1">Uncharacterized protein</fullName>
    </submittedName>
</protein>
<dbReference type="Proteomes" id="UP000299102">
    <property type="component" value="Unassembled WGS sequence"/>
</dbReference>
<name>A0A4C1VIE9_EUMVA</name>
<dbReference type="EMBL" id="BGZK01000353">
    <property type="protein sequence ID" value="GBP38726.1"/>
    <property type="molecule type" value="Genomic_DNA"/>
</dbReference>
<evidence type="ECO:0000313" key="2">
    <source>
        <dbReference type="Proteomes" id="UP000299102"/>
    </source>
</evidence>